<organism evidence="2 3">
    <name type="scientific">Dulcicalothrix desertica PCC 7102</name>
    <dbReference type="NCBI Taxonomy" id="232991"/>
    <lineage>
        <taxon>Bacteria</taxon>
        <taxon>Bacillati</taxon>
        <taxon>Cyanobacteriota</taxon>
        <taxon>Cyanophyceae</taxon>
        <taxon>Nostocales</taxon>
        <taxon>Calotrichaceae</taxon>
        <taxon>Dulcicalothrix</taxon>
    </lineage>
</organism>
<reference evidence="2" key="1">
    <citation type="submission" date="2018-12" db="EMBL/GenBank/DDBJ databases">
        <authorList>
            <person name="Will S."/>
            <person name="Neumann-Schaal M."/>
            <person name="Henke P."/>
        </authorList>
    </citation>
    <scope>NUCLEOTIDE SEQUENCE</scope>
    <source>
        <strain evidence="2">PCC 7102</strain>
    </source>
</reference>
<reference evidence="2" key="2">
    <citation type="journal article" date="2019" name="Genome Biol. Evol.">
        <title>Day and night: Metabolic profiles and evolutionary relationships of six axenic non-marine cyanobacteria.</title>
        <authorList>
            <person name="Will S.E."/>
            <person name="Henke P."/>
            <person name="Boedeker C."/>
            <person name="Huang S."/>
            <person name="Brinkmann H."/>
            <person name="Rohde M."/>
            <person name="Jarek M."/>
            <person name="Friedl T."/>
            <person name="Seufert S."/>
            <person name="Schumacher M."/>
            <person name="Overmann J."/>
            <person name="Neumann-Schaal M."/>
            <person name="Petersen J."/>
        </authorList>
    </citation>
    <scope>NUCLEOTIDE SEQUENCE [LARGE SCALE GENOMIC DNA]</scope>
    <source>
        <strain evidence="2">PCC 7102</strain>
    </source>
</reference>
<feature type="region of interest" description="Disordered" evidence="1">
    <location>
        <begin position="39"/>
        <end position="72"/>
    </location>
</feature>
<dbReference type="OrthoDB" id="515725at2"/>
<proteinExistence type="predicted"/>
<gene>
    <name evidence="2" type="ORF">DSM106972_020450</name>
</gene>
<keyword evidence="3" id="KW-1185">Reference proteome</keyword>
<dbReference type="AlphaFoldDB" id="A0A3S1AS60"/>
<protein>
    <submittedName>
        <fullName evidence="2">Uncharacterized protein</fullName>
    </submittedName>
</protein>
<evidence type="ECO:0000256" key="1">
    <source>
        <dbReference type="SAM" id="MobiDB-lite"/>
    </source>
</evidence>
<evidence type="ECO:0000313" key="2">
    <source>
        <dbReference type="EMBL" id="RUT07785.1"/>
    </source>
</evidence>
<sequence>MIHAYLLIAASATSLFWALFELCQALQLPVVRKIDPDYPSESGVRAPKRPPNGPLDAFATPEIDGSNISHIP</sequence>
<dbReference type="RefSeq" id="WP_127080644.1">
    <property type="nucleotide sequence ID" value="NZ_RSCL01000004.1"/>
</dbReference>
<accession>A0A3S1AS60</accession>
<evidence type="ECO:0000313" key="3">
    <source>
        <dbReference type="Proteomes" id="UP000271624"/>
    </source>
</evidence>
<comment type="caution">
    <text evidence="2">The sequence shown here is derived from an EMBL/GenBank/DDBJ whole genome shotgun (WGS) entry which is preliminary data.</text>
</comment>
<dbReference type="Proteomes" id="UP000271624">
    <property type="component" value="Unassembled WGS sequence"/>
</dbReference>
<name>A0A3S1AS60_9CYAN</name>
<dbReference type="EMBL" id="RSCL01000004">
    <property type="protein sequence ID" value="RUT07785.1"/>
    <property type="molecule type" value="Genomic_DNA"/>
</dbReference>